<dbReference type="InterPro" id="IPR016187">
    <property type="entry name" value="CTDL_fold"/>
</dbReference>
<protein>
    <recommendedName>
        <fullName evidence="1">C-type lectin domain-containing protein</fullName>
    </recommendedName>
</protein>
<accession>A0AAN8XD98</accession>
<evidence type="ECO:0000313" key="3">
    <source>
        <dbReference type="Proteomes" id="UP001381693"/>
    </source>
</evidence>
<organism evidence="2 3">
    <name type="scientific">Halocaridina rubra</name>
    <name type="common">Hawaiian red shrimp</name>
    <dbReference type="NCBI Taxonomy" id="373956"/>
    <lineage>
        <taxon>Eukaryota</taxon>
        <taxon>Metazoa</taxon>
        <taxon>Ecdysozoa</taxon>
        <taxon>Arthropoda</taxon>
        <taxon>Crustacea</taxon>
        <taxon>Multicrustacea</taxon>
        <taxon>Malacostraca</taxon>
        <taxon>Eumalacostraca</taxon>
        <taxon>Eucarida</taxon>
        <taxon>Decapoda</taxon>
        <taxon>Pleocyemata</taxon>
        <taxon>Caridea</taxon>
        <taxon>Atyoidea</taxon>
        <taxon>Atyidae</taxon>
        <taxon>Halocaridina</taxon>
    </lineage>
</organism>
<dbReference type="AlphaFoldDB" id="A0AAN8XD98"/>
<name>A0AAN8XD98_HALRR</name>
<proteinExistence type="predicted"/>
<gene>
    <name evidence="2" type="ORF">SK128_018051</name>
</gene>
<evidence type="ECO:0000313" key="2">
    <source>
        <dbReference type="EMBL" id="KAK7076955.1"/>
    </source>
</evidence>
<evidence type="ECO:0000259" key="1">
    <source>
        <dbReference type="Pfam" id="PF00059"/>
    </source>
</evidence>
<reference evidence="2 3" key="1">
    <citation type="submission" date="2023-11" db="EMBL/GenBank/DDBJ databases">
        <title>Halocaridina rubra genome assembly.</title>
        <authorList>
            <person name="Smith C."/>
        </authorList>
    </citation>
    <scope>NUCLEOTIDE SEQUENCE [LARGE SCALE GENOMIC DNA]</scope>
    <source>
        <strain evidence="2">EP-1</strain>
        <tissue evidence="2">Whole</tissue>
    </source>
</reference>
<dbReference type="Pfam" id="PF00059">
    <property type="entry name" value="Lectin_C"/>
    <property type="match status" value="1"/>
</dbReference>
<dbReference type="Gene3D" id="3.10.100.10">
    <property type="entry name" value="Mannose-Binding Protein A, subunit A"/>
    <property type="match status" value="1"/>
</dbReference>
<dbReference type="SUPFAM" id="SSF56436">
    <property type="entry name" value="C-type lectin-like"/>
    <property type="match status" value="1"/>
</dbReference>
<feature type="non-terminal residue" evidence="2">
    <location>
        <position position="195"/>
    </location>
</feature>
<dbReference type="Proteomes" id="UP001381693">
    <property type="component" value="Unassembled WGS sequence"/>
</dbReference>
<dbReference type="InterPro" id="IPR016186">
    <property type="entry name" value="C-type_lectin-like/link_sf"/>
</dbReference>
<comment type="caution">
    <text evidence="2">The sequence shown here is derived from an EMBL/GenBank/DDBJ whole genome shotgun (WGS) entry which is preliminary data.</text>
</comment>
<sequence>MTFFKFRDNVETSDASASFPNVSIVTCGMECFKVGLKRCLGYQWRPPVNNALFDQVNHFDNDDPLPSAFTTKSPLVASNLLGQCGLLECVPDPSTLVSAIGSHIYLFRGKSNGNFATAQAPESYNMACTYAYRIYDKIWLSYADAEKQCEVDGARLLTIKSHHQEEEIQLVIQPGDSYWIGVTDRKKEGEWLMSD</sequence>
<dbReference type="EMBL" id="JAXCGZ010009503">
    <property type="protein sequence ID" value="KAK7076955.1"/>
    <property type="molecule type" value="Genomic_DNA"/>
</dbReference>
<dbReference type="InterPro" id="IPR001304">
    <property type="entry name" value="C-type_lectin-like"/>
</dbReference>
<keyword evidence="3" id="KW-1185">Reference proteome</keyword>
<feature type="domain" description="C-type lectin" evidence="1">
    <location>
        <begin position="141"/>
        <end position="195"/>
    </location>
</feature>